<dbReference type="Proteomes" id="UP000199306">
    <property type="component" value="Unassembled WGS sequence"/>
</dbReference>
<proteinExistence type="predicted"/>
<name>A0A1I5WC52_9BACT</name>
<dbReference type="SUPFAM" id="SSF56281">
    <property type="entry name" value="Metallo-hydrolase/oxidoreductase"/>
    <property type="match status" value="1"/>
</dbReference>
<dbReference type="InterPro" id="IPR008969">
    <property type="entry name" value="CarboxyPept-like_regulatory"/>
</dbReference>
<dbReference type="EMBL" id="FOXH01000011">
    <property type="protein sequence ID" value="SFQ16906.1"/>
    <property type="molecule type" value="Genomic_DNA"/>
</dbReference>
<evidence type="ECO:0000313" key="2">
    <source>
        <dbReference type="Proteomes" id="UP000199306"/>
    </source>
</evidence>
<dbReference type="InterPro" id="IPR036866">
    <property type="entry name" value="RibonucZ/Hydroxyglut_hydro"/>
</dbReference>
<dbReference type="OrthoDB" id="9761531at2"/>
<sequence length="521" mass="58103">MFVEHTHFNLKRTLFLVLTVLMFQRSFGTTCYSCIVVSDQKTIDKADLNLRVTDKIKGKIVDESKVAISGAAITEVNTSNTAITNSSGEFEFSCLDYKSKTAAAQKNFIAVKLASDSIASQKVKDRNLPAAWQQGFLDIHFIETGRGNASFMVFPDGTTMLLDAGDLQTEEFYKKNSPLKVSPALPTDKKRPGEWIAAYIAQIMPKNRALTIDYAMITHFHQDHYGSVNAQTPYTANGAYQLSGIADVGTQIPIHKLLDRGFDYPVDLHTYYSKDATFTNYVKFIKEQEKRKDFIHEALKAGSNSQIGLLIQPKSYPDFSVRNIKAGNKVWSGIDEQIVNCFSDSDMPQKGFNENPLSNAIKITYGAFTYYSGGDNTGYEGLGYPGRKNVEPAIAKAAGRVTAMSLNHHGNRDANNRDFIEALSPEVVVQQSWCSDQPGQELAFRLVEKNSRGDSIKVFNTHMLPETRIYLGGWITKAFKSLNGHVLIRVQNGGGTYMVYVLDETKEKLEVMKTFGPYVIR</sequence>
<dbReference type="PANTHER" id="PTHR30619:SF1">
    <property type="entry name" value="RECOMBINATION PROTEIN 2"/>
    <property type="match status" value="1"/>
</dbReference>
<dbReference type="AlphaFoldDB" id="A0A1I5WC52"/>
<dbReference type="Gene3D" id="3.60.15.10">
    <property type="entry name" value="Ribonuclease Z/Hydroxyacylglutathione hydrolase-like"/>
    <property type="match status" value="1"/>
</dbReference>
<dbReference type="SUPFAM" id="SSF49464">
    <property type="entry name" value="Carboxypeptidase regulatory domain-like"/>
    <property type="match status" value="1"/>
</dbReference>
<dbReference type="InterPro" id="IPR052159">
    <property type="entry name" value="Competence_DNA_uptake"/>
</dbReference>
<accession>A0A1I5WC52</accession>
<reference evidence="1 2" key="1">
    <citation type="submission" date="2016-10" db="EMBL/GenBank/DDBJ databases">
        <authorList>
            <person name="de Groot N.N."/>
        </authorList>
    </citation>
    <scope>NUCLEOTIDE SEQUENCE [LARGE SCALE GENOMIC DNA]</scope>
    <source>
        <strain evidence="2">E92,LMG 26720,CCM 7988</strain>
    </source>
</reference>
<dbReference type="PANTHER" id="PTHR30619">
    <property type="entry name" value="DNA INTERNALIZATION/COMPETENCE PROTEIN COMEC/REC2"/>
    <property type="match status" value="1"/>
</dbReference>
<protein>
    <recommendedName>
        <fullName evidence="3">Metal-dependent hydrolase, beta-lactamase superfamily II</fullName>
    </recommendedName>
</protein>
<evidence type="ECO:0008006" key="3">
    <source>
        <dbReference type="Google" id="ProtNLM"/>
    </source>
</evidence>
<keyword evidence="2" id="KW-1185">Reference proteome</keyword>
<organism evidence="1 2">
    <name type="scientific">Pseudarcicella hirudinis</name>
    <dbReference type="NCBI Taxonomy" id="1079859"/>
    <lineage>
        <taxon>Bacteria</taxon>
        <taxon>Pseudomonadati</taxon>
        <taxon>Bacteroidota</taxon>
        <taxon>Cytophagia</taxon>
        <taxon>Cytophagales</taxon>
        <taxon>Flectobacillaceae</taxon>
        <taxon>Pseudarcicella</taxon>
    </lineage>
</organism>
<dbReference type="RefSeq" id="WP_092018468.1">
    <property type="nucleotide sequence ID" value="NZ_FOXH01000011.1"/>
</dbReference>
<dbReference type="STRING" id="1079859.SAMN04515674_11185"/>
<evidence type="ECO:0000313" key="1">
    <source>
        <dbReference type="EMBL" id="SFQ16906.1"/>
    </source>
</evidence>
<gene>
    <name evidence="1" type="ORF">SAMN04515674_11185</name>
</gene>